<dbReference type="EMBL" id="STGY01000046">
    <property type="protein sequence ID" value="THV41309.1"/>
    <property type="molecule type" value="Genomic_DNA"/>
</dbReference>
<comment type="caution">
    <text evidence="2">The sequence shown here is derived from an EMBL/GenBank/DDBJ whole genome shotgun (WGS) entry which is preliminary data.</text>
</comment>
<dbReference type="RefSeq" id="WP_136534811.1">
    <property type="nucleotide sequence ID" value="NZ_STGY01000046.1"/>
</dbReference>
<name>A0A4S8QIW0_9ACTN</name>
<proteinExistence type="predicted"/>
<evidence type="ECO:0000256" key="1">
    <source>
        <dbReference type="SAM" id="MobiDB-lite"/>
    </source>
</evidence>
<keyword evidence="3" id="KW-1185">Reference proteome</keyword>
<reference evidence="2 3" key="2">
    <citation type="submission" date="2019-05" db="EMBL/GenBank/DDBJ databases">
        <title>Glycomyces buryatensis sp. nov.</title>
        <authorList>
            <person name="Nikitina E."/>
        </authorList>
    </citation>
    <scope>NUCLEOTIDE SEQUENCE [LARGE SCALE GENOMIC DNA]</scope>
    <source>
        <strain evidence="2 3">18</strain>
    </source>
</reference>
<organism evidence="2 3">
    <name type="scientific">Glycomyces buryatensis</name>
    <dbReference type="NCBI Taxonomy" id="2570927"/>
    <lineage>
        <taxon>Bacteria</taxon>
        <taxon>Bacillati</taxon>
        <taxon>Actinomycetota</taxon>
        <taxon>Actinomycetes</taxon>
        <taxon>Glycomycetales</taxon>
        <taxon>Glycomycetaceae</taxon>
        <taxon>Glycomyces</taxon>
    </lineage>
</organism>
<dbReference type="AlphaFoldDB" id="A0A4S8QIW0"/>
<evidence type="ECO:0000313" key="3">
    <source>
        <dbReference type="Proteomes" id="UP000308760"/>
    </source>
</evidence>
<sequence length="148" mass="16506">MSSMTVPQPMLPENRSTPFPGNRSRHVFRTGPYDAFDPGPWPWRRSDGYCPDLRTGRHRRNEFPDPLPAPPAAAAPPRPPRSRPRPYPVDPFSKLREDAWAAFLADSEPLAAAHNAPRAASRIGRIKAAFLRAVHRVTLSSRTCTTTS</sequence>
<evidence type="ECO:0000313" key="2">
    <source>
        <dbReference type="EMBL" id="THV41309.1"/>
    </source>
</evidence>
<feature type="region of interest" description="Disordered" evidence="1">
    <location>
        <begin position="1"/>
        <end position="90"/>
    </location>
</feature>
<dbReference type="Proteomes" id="UP000308760">
    <property type="component" value="Unassembled WGS sequence"/>
</dbReference>
<protein>
    <submittedName>
        <fullName evidence="2">Uncharacterized protein</fullName>
    </submittedName>
</protein>
<gene>
    <name evidence="2" type="ORF">FAB82_12145</name>
</gene>
<feature type="compositionally biased region" description="Pro residues" evidence="1">
    <location>
        <begin position="65"/>
        <end position="89"/>
    </location>
</feature>
<accession>A0A4S8QIW0</accession>
<reference evidence="3" key="1">
    <citation type="submission" date="2019-04" db="EMBL/GenBank/DDBJ databases">
        <title>Nocardioides xinjiangensis sp. nov.</title>
        <authorList>
            <person name="Liu S."/>
        </authorList>
    </citation>
    <scope>NUCLEOTIDE SEQUENCE [LARGE SCALE GENOMIC DNA]</scope>
    <source>
        <strain evidence="3">18</strain>
    </source>
</reference>